<dbReference type="AlphaFoldDB" id="A0AAD7Z262"/>
<evidence type="ECO:0000313" key="2">
    <source>
        <dbReference type="Proteomes" id="UP001231518"/>
    </source>
</evidence>
<reference evidence="1" key="1">
    <citation type="submission" date="2023-03" db="EMBL/GenBank/DDBJ databases">
        <title>Chromosome-level genomes of two armyworms, Mythimna separata and Mythimna loreyi, provide insights into the biosynthesis and reception of sex pheromones.</title>
        <authorList>
            <person name="Zhao H."/>
        </authorList>
    </citation>
    <scope>NUCLEOTIDE SEQUENCE</scope>
    <source>
        <strain evidence="1">BeijingLab</strain>
        <tissue evidence="1">Pupa</tissue>
    </source>
</reference>
<evidence type="ECO:0000313" key="1">
    <source>
        <dbReference type="EMBL" id="KAJ8734000.1"/>
    </source>
</evidence>
<organism evidence="1 2">
    <name type="scientific">Mythimna separata</name>
    <name type="common">Oriental armyworm</name>
    <name type="synonym">Pseudaletia separata</name>
    <dbReference type="NCBI Taxonomy" id="271217"/>
    <lineage>
        <taxon>Eukaryota</taxon>
        <taxon>Metazoa</taxon>
        <taxon>Ecdysozoa</taxon>
        <taxon>Arthropoda</taxon>
        <taxon>Hexapoda</taxon>
        <taxon>Insecta</taxon>
        <taxon>Pterygota</taxon>
        <taxon>Neoptera</taxon>
        <taxon>Endopterygota</taxon>
        <taxon>Lepidoptera</taxon>
        <taxon>Glossata</taxon>
        <taxon>Ditrysia</taxon>
        <taxon>Noctuoidea</taxon>
        <taxon>Noctuidae</taxon>
        <taxon>Noctuinae</taxon>
        <taxon>Hadenini</taxon>
        <taxon>Mythimna</taxon>
    </lineage>
</organism>
<proteinExistence type="predicted"/>
<name>A0AAD7Z262_MYTSE</name>
<comment type="caution">
    <text evidence="1">The sequence shown here is derived from an EMBL/GenBank/DDBJ whole genome shotgun (WGS) entry which is preliminary data.</text>
</comment>
<keyword evidence="2" id="KW-1185">Reference proteome</keyword>
<protein>
    <submittedName>
        <fullName evidence="1">Uncharacterized protein</fullName>
    </submittedName>
</protein>
<sequence length="883" mass="102038">MDFTPELSAFQGIIVSANHSHRFSRITSRGGNEEKVKSVIEIITRFLRNEKYINENGVIDTMVSKTRKFAMYIVLNSDLNALKEMVELEEVFLVIQSVPTIPKYLMCEMLWNLHMEEFTYEIITYSYPLLAIEVAGAFAENYKYNNPTKGLKKLHKLSAACYSLICRLHCFEFENEILNNLLTNSYETLQKSLKYFTNPPNSHRLDLLSKDELYKYKGKCLKTILRLIYECFNHFTQEVNSSCGNDIYRSTYKEGSFKDNPPTNKVCDCPNSKVSECLDNCNTLLLDIFQEIVMDVSVDIFCAWSEFEEDGKSMQQALGELCHKVRTKLLNVSSAAEHPVVGMIQQMARKPAVISDIINLTDTNVIVQNINSNHADKAAWVHALVNKEQLCQHVDLITAIDTNIDMFDEQECLKLYHTCSNYYKSNTVNREMVISLSIKIFQKCKLSEKHKLLKEHFSENQFHDLSNDEEFHKTLTEMFNKFVADVSVDYTELLSVFLQNPRAVFNKIFILAEENAQLTKTMLKVMDLLKDYANYYYITETEPCMIRIIKTILDSTLETESKEENIVKFLSGLKKCDIIPGTKLLLLIIMPNMHKALLQKDINKIHVQIQLLNEAYTIRELLEYRAPMLAMLSQVMEVVRWGNIKSFVPKASSTLHLTLKFQKCLIETYDSVIPNDEGDWLRIRLKRKNMQPQNNFYFRKLLVGQSSNFFQAVSGMQVDKDTNRSEISIWVTQILSSGTQEEWCVVWDNLVRHIEDIDVLCIFHEALRMIAKAVEGARTPATRACLFYCIQNLVYVIRYKFLQGPLTDRQVLSVAFSLSKFLKETNAEDVEEIGSRLMPLFAYLVEKKNHYTTNVPGYFKNTSYFTLVSRAFNGNDAQDNDNT</sequence>
<dbReference type="EMBL" id="JARGEI010000003">
    <property type="protein sequence ID" value="KAJ8734000.1"/>
    <property type="molecule type" value="Genomic_DNA"/>
</dbReference>
<dbReference type="Proteomes" id="UP001231518">
    <property type="component" value="Chromosome 5"/>
</dbReference>
<accession>A0AAD7Z262</accession>
<gene>
    <name evidence="1" type="ORF">PYW07_014551</name>
</gene>